<evidence type="ECO:0000256" key="1">
    <source>
        <dbReference type="SAM" id="Phobius"/>
    </source>
</evidence>
<name>A0A6A4PP29_LUPAL</name>
<organism evidence="2 3">
    <name type="scientific">Lupinus albus</name>
    <name type="common">White lupine</name>
    <name type="synonym">Lupinus termis</name>
    <dbReference type="NCBI Taxonomy" id="3870"/>
    <lineage>
        <taxon>Eukaryota</taxon>
        <taxon>Viridiplantae</taxon>
        <taxon>Streptophyta</taxon>
        <taxon>Embryophyta</taxon>
        <taxon>Tracheophyta</taxon>
        <taxon>Spermatophyta</taxon>
        <taxon>Magnoliopsida</taxon>
        <taxon>eudicotyledons</taxon>
        <taxon>Gunneridae</taxon>
        <taxon>Pentapetalae</taxon>
        <taxon>rosids</taxon>
        <taxon>fabids</taxon>
        <taxon>Fabales</taxon>
        <taxon>Fabaceae</taxon>
        <taxon>Papilionoideae</taxon>
        <taxon>50 kb inversion clade</taxon>
        <taxon>genistoids sensu lato</taxon>
        <taxon>core genistoids</taxon>
        <taxon>Genisteae</taxon>
        <taxon>Lupinus</taxon>
    </lineage>
</organism>
<reference evidence="3" key="1">
    <citation type="journal article" date="2020" name="Nat. Commun.">
        <title>Genome sequence of the cluster root forming white lupin.</title>
        <authorList>
            <person name="Hufnagel B."/>
            <person name="Marques A."/>
            <person name="Soriano A."/>
            <person name="Marques L."/>
            <person name="Divol F."/>
            <person name="Doumas P."/>
            <person name="Sallet E."/>
            <person name="Mancinotti D."/>
            <person name="Carrere S."/>
            <person name="Marande W."/>
            <person name="Arribat S."/>
            <person name="Keller J."/>
            <person name="Huneau C."/>
            <person name="Blein T."/>
            <person name="Aime D."/>
            <person name="Laguerre M."/>
            <person name="Taylor J."/>
            <person name="Schubert V."/>
            <person name="Nelson M."/>
            <person name="Geu-Flores F."/>
            <person name="Crespi M."/>
            <person name="Gallardo-Guerrero K."/>
            <person name="Delaux P.-M."/>
            <person name="Salse J."/>
            <person name="Berges H."/>
            <person name="Guyot R."/>
            <person name="Gouzy J."/>
            <person name="Peret B."/>
        </authorList>
    </citation>
    <scope>NUCLEOTIDE SEQUENCE [LARGE SCALE GENOMIC DNA]</scope>
    <source>
        <strain evidence="3">cv. Amiga</strain>
    </source>
</reference>
<keyword evidence="1" id="KW-0472">Membrane</keyword>
<feature type="transmembrane region" description="Helical" evidence="1">
    <location>
        <begin position="50"/>
        <end position="70"/>
    </location>
</feature>
<proteinExistence type="predicted"/>
<keyword evidence="1" id="KW-0812">Transmembrane</keyword>
<keyword evidence="3" id="KW-1185">Reference proteome</keyword>
<dbReference type="Proteomes" id="UP000447434">
    <property type="component" value="Chromosome 12"/>
</dbReference>
<dbReference type="EMBL" id="WOCE01000012">
    <property type="protein sequence ID" value="KAE9603365.1"/>
    <property type="molecule type" value="Genomic_DNA"/>
</dbReference>
<gene>
    <name evidence="2" type="ORF">Lalb_Chr12g0209741</name>
</gene>
<dbReference type="OrthoDB" id="7694678at2759"/>
<comment type="caution">
    <text evidence="2">The sequence shown here is derived from an EMBL/GenBank/DDBJ whole genome shotgun (WGS) entry which is preliminary data.</text>
</comment>
<evidence type="ECO:0000313" key="2">
    <source>
        <dbReference type="EMBL" id="KAE9603365.1"/>
    </source>
</evidence>
<keyword evidence="1" id="KW-1133">Transmembrane helix</keyword>
<feature type="transmembrane region" description="Helical" evidence="1">
    <location>
        <begin position="26"/>
        <end position="44"/>
    </location>
</feature>
<protein>
    <recommendedName>
        <fullName evidence="4">ER lumen protein retaining receptor</fullName>
    </recommendedName>
</protein>
<accession>A0A6A4PP29</accession>
<evidence type="ECO:0000313" key="3">
    <source>
        <dbReference type="Proteomes" id="UP000447434"/>
    </source>
</evidence>
<sequence>MGTKKSNSLVNILIGWLSKKSMKMKIFLGLLFTHCVLMILNFTIDDIRYFFIISEAAYISGTLVLLYKLFRQKTCSGTFLFSFRLMGF</sequence>
<dbReference type="AlphaFoldDB" id="A0A6A4PP29"/>
<evidence type="ECO:0008006" key="4">
    <source>
        <dbReference type="Google" id="ProtNLM"/>
    </source>
</evidence>